<dbReference type="GO" id="GO:0005886">
    <property type="term" value="C:plasma membrane"/>
    <property type="evidence" value="ECO:0007669"/>
    <property type="project" value="TreeGrafter"/>
</dbReference>
<feature type="domain" description="Protein kinase" evidence="3">
    <location>
        <begin position="1"/>
        <end position="185"/>
    </location>
</feature>
<keyword evidence="1" id="KW-0547">Nucleotide-binding</keyword>
<dbReference type="Proteomes" id="UP001408789">
    <property type="component" value="Unassembled WGS sequence"/>
</dbReference>
<keyword evidence="5" id="KW-1185">Reference proteome</keyword>
<dbReference type="Pfam" id="PF00069">
    <property type="entry name" value="Pkinase"/>
    <property type="match status" value="1"/>
</dbReference>
<dbReference type="PANTHER" id="PTHR27001:SF931">
    <property type="entry name" value="OS11G0664100 PROTEIN"/>
    <property type="match status" value="1"/>
</dbReference>
<dbReference type="GO" id="GO:0005524">
    <property type="term" value="F:ATP binding"/>
    <property type="evidence" value="ECO:0007669"/>
    <property type="project" value="UniProtKB-KW"/>
</dbReference>
<evidence type="ECO:0000256" key="2">
    <source>
        <dbReference type="ARBA" id="ARBA00022840"/>
    </source>
</evidence>
<keyword evidence="2" id="KW-0067">ATP-binding</keyword>
<dbReference type="PROSITE" id="PS50011">
    <property type="entry name" value="PROTEIN_KINASE_DOM"/>
    <property type="match status" value="1"/>
</dbReference>
<dbReference type="SUPFAM" id="SSF56112">
    <property type="entry name" value="Protein kinase-like (PK-like)"/>
    <property type="match status" value="1"/>
</dbReference>
<dbReference type="GO" id="GO:0004672">
    <property type="term" value="F:protein kinase activity"/>
    <property type="evidence" value="ECO:0007669"/>
    <property type="project" value="InterPro"/>
</dbReference>
<evidence type="ECO:0000256" key="1">
    <source>
        <dbReference type="ARBA" id="ARBA00022741"/>
    </source>
</evidence>
<dbReference type="AlphaFoldDB" id="A0AAP0GJ83"/>
<organism evidence="4 5">
    <name type="scientific">Deinandra increscens subsp. villosa</name>
    <dbReference type="NCBI Taxonomy" id="3103831"/>
    <lineage>
        <taxon>Eukaryota</taxon>
        <taxon>Viridiplantae</taxon>
        <taxon>Streptophyta</taxon>
        <taxon>Embryophyta</taxon>
        <taxon>Tracheophyta</taxon>
        <taxon>Spermatophyta</taxon>
        <taxon>Magnoliopsida</taxon>
        <taxon>eudicotyledons</taxon>
        <taxon>Gunneridae</taxon>
        <taxon>Pentapetalae</taxon>
        <taxon>asterids</taxon>
        <taxon>campanulids</taxon>
        <taxon>Asterales</taxon>
        <taxon>Asteraceae</taxon>
        <taxon>Asteroideae</taxon>
        <taxon>Heliantheae alliance</taxon>
        <taxon>Madieae</taxon>
        <taxon>Madiinae</taxon>
        <taxon>Deinandra</taxon>
    </lineage>
</organism>
<dbReference type="InterPro" id="IPR000719">
    <property type="entry name" value="Prot_kinase_dom"/>
</dbReference>
<reference evidence="4 5" key="1">
    <citation type="submission" date="2024-04" db="EMBL/GenBank/DDBJ databases">
        <title>The reference genome of an endangered Asteraceae, Deinandra increscens subsp. villosa, native to the Central Coast of California.</title>
        <authorList>
            <person name="Guilliams M."/>
            <person name="Hasenstab-Lehman K."/>
            <person name="Meyer R."/>
            <person name="Mcevoy S."/>
        </authorList>
    </citation>
    <scope>NUCLEOTIDE SEQUENCE [LARGE SCALE GENOMIC DNA]</scope>
    <source>
        <tissue evidence="4">Leaf</tissue>
    </source>
</reference>
<dbReference type="InterPro" id="IPR011009">
    <property type="entry name" value="Kinase-like_dom_sf"/>
</dbReference>
<dbReference type="PANTHER" id="PTHR27001">
    <property type="entry name" value="OS01G0253100 PROTEIN"/>
    <property type="match status" value="1"/>
</dbReference>
<gene>
    <name evidence="4" type="ORF">SSX86_030438</name>
</gene>
<dbReference type="EMBL" id="JBCNJP010000859">
    <property type="protein sequence ID" value="KAK9050592.1"/>
    <property type="molecule type" value="Genomic_DNA"/>
</dbReference>
<evidence type="ECO:0000313" key="4">
    <source>
        <dbReference type="EMBL" id="KAK9050592.1"/>
    </source>
</evidence>
<proteinExistence type="predicted"/>
<dbReference type="Gene3D" id="1.10.510.10">
    <property type="entry name" value="Transferase(Phosphotransferase) domain 1"/>
    <property type="match status" value="1"/>
</dbReference>
<comment type="caution">
    <text evidence="4">The sequence shown here is derived from an EMBL/GenBank/DDBJ whole genome shotgun (WGS) entry which is preliminary data.</text>
</comment>
<protein>
    <recommendedName>
        <fullName evidence="3">Protein kinase domain-containing protein</fullName>
    </recommendedName>
</protein>
<accession>A0AAP0GJ83</accession>
<sequence>MSSSAADAGEELLLFQAAADTDIPLEWGKRTEIMIGVARGLQYLHSEDIIHYNLRSRNVLVTEYYNAKLGGLSLAAKLCCEGTTRHCQPMAYEDPEYKRTGKYCYGLQVLECLTGRHSFSFSDDKIQILVGQVEAGTITVKDIMDPRLEARYASEWFALALRCLADNPDDRPSIGDILPNLKGIT</sequence>
<evidence type="ECO:0000259" key="3">
    <source>
        <dbReference type="PROSITE" id="PS50011"/>
    </source>
</evidence>
<name>A0AAP0GJ83_9ASTR</name>
<evidence type="ECO:0000313" key="5">
    <source>
        <dbReference type="Proteomes" id="UP001408789"/>
    </source>
</evidence>